<evidence type="ECO:0000256" key="1">
    <source>
        <dbReference type="ARBA" id="ARBA00007169"/>
    </source>
</evidence>
<dbReference type="InterPro" id="IPR012223">
    <property type="entry name" value="TEII"/>
</dbReference>
<feature type="domain" description="Thioesterase TesA-like" evidence="3">
    <location>
        <begin position="28"/>
        <end position="211"/>
    </location>
</feature>
<evidence type="ECO:0000313" key="4">
    <source>
        <dbReference type="EMBL" id="MDQ0684637.1"/>
    </source>
</evidence>
<comment type="caution">
    <text evidence="4">The sequence shown here is derived from an EMBL/GenBank/DDBJ whole genome shotgun (WGS) entry which is preliminary data.</text>
</comment>
<gene>
    <name evidence="4" type="ORF">QFZ56_003600</name>
</gene>
<dbReference type="InterPro" id="IPR001031">
    <property type="entry name" value="Thioesterase"/>
</dbReference>
<keyword evidence="2" id="KW-0378">Hydrolase</keyword>
<evidence type="ECO:0000256" key="2">
    <source>
        <dbReference type="ARBA" id="ARBA00022801"/>
    </source>
</evidence>
<dbReference type="EMBL" id="JAUSYA010000001">
    <property type="protein sequence ID" value="MDQ0684637.1"/>
    <property type="molecule type" value="Genomic_DNA"/>
</dbReference>
<dbReference type="SMART" id="SM00824">
    <property type="entry name" value="PKS_TE"/>
    <property type="match status" value="1"/>
</dbReference>
<dbReference type="InterPro" id="IPR020802">
    <property type="entry name" value="TesA-like"/>
</dbReference>
<dbReference type="RefSeq" id="WP_307044028.1">
    <property type="nucleotide sequence ID" value="NZ_JAUSYA010000001.1"/>
</dbReference>
<accession>A0ABU0Q1W7</accession>
<dbReference type="InterPro" id="IPR029058">
    <property type="entry name" value="AB_hydrolase_fold"/>
</dbReference>
<dbReference type="PANTHER" id="PTHR11487:SF0">
    <property type="entry name" value="S-ACYL FATTY ACID SYNTHASE THIOESTERASE, MEDIUM CHAIN"/>
    <property type="match status" value="1"/>
</dbReference>
<evidence type="ECO:0000259" key="3">
    <source>
        <dbReference type="SMART" id="SM00824"/>
    </source>
</evidence>
<dbReference type="SUPFAM" id="SSF53474">
    <property type="entry name" value="alpha/beta-Hydrolases"/>
    <property type="match status" value="1"/>
</dbReference>
<keyword evidence="5" id="KW-1185">Reference proteome</keyword>
<dbReference type="Gene3D" id="3.40.50.1820">
    <property type="entry name" value="alpha/beta hydrolase"/>
    <property type="match status" value="1"/>
</dbReference>
<proteinExistence type="inferred from homology"/>
<name>A0ABU0Q1W7_STRAH</name>
<organism evidence="4 5">
    <name type="scientific">Streptomyces achromogenes</name>
    <dbReference type="NCBI Taxonomy" id="67255"/>
    <lineage>
        <taxon>Bacteria</taxon>
        <taxon>Bacillati</taxon>
        <taxon>Actinomycetota</taxon>
        <taxon>Actinomycetes</taxon>
        <taxon>Kitasatosporales</taxon>
        <taxon>Streptomycetaceae</taxon>
        <taxon>Streptomyces</taxon>
    </lineage>
</organism>
<reference evidence="4 5" key="1">
    <citation type="submission" date="2023-07" db="EMBL/GenBank/DDBJ databases">
        <title>Comparative genomics of wheat-associated soil bacteria to identify genetic determinants of phenazine resistance.</title>
        <authorList>
            <person name="Mouncey N."/>
        </authorList>
    </citation>
    <scope>NUCLEOTIDE SEQUENCE [LARGE SCALE GENOMIC DNA]</scope>
    <source>
        <strain evidence="4 5">W4I19-2</strain>
    </source>
</reference>
<evidence type="ECO:0000313" key="5">
    <source>
        <dbReference type="Proteomes" id="UP001243364"/>
    </source>
</evidence>
<comment type="similarity">
    <text evidence="1">Belongs to the thioesterase family.</text>
</comment>
<dbReference type="Pfam" id="PF00975">
    <property type="entry name" value="Thioesterase"/>
    <property type="match status" value="1"/>
</dbReference>
<dbReference type="Proteomes" id="UP001243364">
    <property type="component" value="Unassembled WGS sequence"/>
</dbReference>
<sequence length="246" mass="27004">MTAAVGPRTWLRRFHTTPDPATRPVQLVCLPHAGGAAGYFVPLSAELCEVADVLAVQYPGRQDRWHDPAVDDLHELARQVVAALEPALDDRPVVLFGHSMGALVAYEAARLLNPARLYVSGCPAPSRGVESEQEITDDQGILDDLRALDGTDAELLSDPALLELILPALRADYRAVRTYSWRTGPEPSCPLTVLTGDRDPRTPADAVMEWKRHGTKDIRFHAYEGGHFYLTEHTRQVAELIAADLA</sequence>
<dbReference type="PANTHER" id="PTHR11487">
    <property type="entry name" value="THIOESTERASE"/>
    <property type="match status" value="1"/>
</dbReference>
<protein>
    <submittedName>
        <fullName evidence="4">Pyochelin biosynthetic protein PchC</fullName>
    </submittedName>
</protein>